<dbReference type="EMBL" id="CTRP01000012">
    <property type="protein sequence ID" value="CQR73435.1"/>
    <property type="molecule type" value="Genomic_DNA"/>
</dbReference>
<evidence type="ECO:0000313" key="3">
    <source>
        <dbReference type="Proteomes" id="UP000049855"/>
    </source>
</evidence>
<gene>
    <name evidence="2" type="ORF">SpAn4DRAFT_2667</name>
</gene>
<dbReference type="Proteomes" id="UP000049855">
    <property type="component" value="Unassembled WGS sequence"/>
</dbReference>
<keyword evidence="3" id="KW-1185">Reference proteome</keyword>
<organism evidence="2 3">
    <name type="scientific">Sporomusa ovata</name>
    <dbReference type="NCBI Taxonomy" id="2378"/>
    <lineage>
        <taxon>Bacteria</taxon>
        <taxon>Bacillati</taxon>
        <taxon>Bacillota</taxon>
        <taxon>Negativicutes</taxon>
        <taxon>Selenomonadales</taxon>
        <taxon>Sporomusaceae</taxon>
        <taxon>Sporomusa</taxon>
    </lineage>
</organism>
<keyword evidence="1" id="KW-0175">Coiled coil</keyword>
<evidence type="ECO:0000313" key="2">
    <source>
        <dbReference type="EMBL" id="CQR73435.1"/>
    </source>
</evidence>
<accession>A0A0U1L1L8</accession>
<proteinExistence type="predicted"/>
<sequence length="53" mass="6055">MLKFSDQVQAQEQLEKENAQLKARVQELEPMVHGAAEAALPKTVWRFFGKKQA</sequence>
<evidence type="ECO:0000256" key="1">
    <source>
        <dbReference type="SAM" id="Coils"/>
    </source>
</evidence>
<reference evidence="3" key="1">
    <citation type="submission" date="2015-03" db="EMBL/GenBank/DDBJ databases">
        <authorList>
            <person name="Nijsse Bart"/>
        </authorList>
    </citation>
    <scope>NUCLEOTIDE SEQUENCE [LARGE SCALE GENOMIC DNA]</scope>
</reference>
<protein>
    <submittedName>
        <fullName evidence="2">Uncharacterized protein</fullName>
    </submittedName>
</protein>
<feature type="coiled-coil region" evidence="1">
    <location>
        <begin position="4"/>
        <end position="31"/>
    </location>
</feature>
<name>A0A0U1L1L8_9FIRM</name>
<dbReference type="AlphaFoldDB" id="A0A0U1L1L8"/>
<dbReference type="RefSeq" id="WP_021168209.1">
    <property type="nucleotide sequence ID" value="NZ_CTRP01000012.1"/>
</dbReference>